<feature type="compositionally biased region" description="Basic and acidic residues" evidence="6">
    <location>
        <begin position="114"/>
        <end position="124"/>
    </location>
</feature>
<dbReference type="GO" id="GO:0046872">
    <property type="term" value="F:metal ion binding"/>
    <property type="evidence" value="ECO:0007669"/>
    <property type="project" value="UniProtKB-KW"/>
</dbReference>
<dbReference type="CTD" id="22998"/>
<gene>
    <name evidence="8" type="primary">Limch1</name>
</gene>
<dbReference type="SMART" id="SM00132">
    <property type="entry name" value="LIM"/>
    <property type="match status" value="1"/>
</dbReference>
<dbReference type="AlphaFoldDB" id="A0A8B7W631"/>
<feature type="region of interest" description="Disordered" evidence="6">
    <location>
        <begin position="370"/>
        <end position="416"/>
    </location>
</feature>
<feature type="coiled-coil region" evidence="5">
    <location>
        <begin position="874"/>
        <end position="915"/>
    </location>
</feature>
<dbReference type="GO" id="GO:0001725">
    <property type="term" value="C:stress fiber"/>
    <property type="evidence" value="ECO:0007669"/>
    <property type="project" value="TreeGrafter"/>
</dbReference>
<accession>A0A8B7W631</accession>
<dbReference type="PROSITE" id="PS00478">
    <property type="entry name" value="LIM_DOMAIN_1"/>
    <property type="match status" value="1"/>
</dbReference>
<dbReference type="OrthoDB" id="15627at2759"/>
<feature type="region of interest" description="Disordered" evidence="6">
    <location>
        <begin position="1"/>
        <end position="128"/>
    </location>
</feature>
<feature type="region of interest" description="Disordered" evidence="6">
    <location>
        <begin position="168"/>
        <end position="188"/>
    </location>
</feature>
<dbReference type="PROSITE" id="PS50023">
    <property type="entry name" value="LIM_DOMAIN_2"/>
    <property type="match status" value="1"/>
</dbReference>
<feature type="compositionally biased region" description="Polar residues" evidence="6">
    <location>
        <begin position="606"/>
        <end position="623"/>
    </location>
</feature>
<feature type="compositionally biased region" description="Basic and acidic residues" evidence="6">
    <location>
        <begin position="660"/>
        <end position="672"/>
    </location>
</feature>
<feature type="compositionally biased region" description="Low complexity" evidence="6">
    <location>
        <begin position="927"/>
        <end position="946"/>
    </location>
</feature>
<evidence type="ECO:0000256" key="1">
    <source>
        <dbReference type="ARBA" id="ARBA00022723"/>
    </source>
</evidence>
<keyword evidence="3 4" id="KW-0440">LIM domain</keyword>
<proteinExistence type="predicted"/>
<dbReference type="Pfam" id="PF15949">
    <property type="entry name" value="DUF4757"/>
    <property type="match status" value="2"/>
</dbReference>
<protein>
    <submittedName>
        <fullName evidence="8">LIM and calponin homology domains-containing protein 1 isoform X4</fullName>
    </submittedName>
</protein>
<keyword evidence="5" id="KW-0175">Coiled coil</keyword>
<feature type="region of interest" description="Disordered" evidence="6">
    <location>
        <begin position="922"/>
        <end position="1090"/>
    </location>
</feature>
<feature type="compositionally biased region" description="Polar residues" evidence="6">
    <location>
        <begin position="698"/>
        <end position="707"/>
    </location>
</feature>
<evidence type="ECO:0000256" key="2">
    <source>
        <dbReference type="ARBA" id="ARBA00022833"/>
    </source>
</evidence>
<keyword evidence="1 4" id="KW-0479">Metal-binding</keyword>
<evidence type="ECO:0000256" key="3">
    <source>
        <dbReference type="ARBA" id="ARBA00023038"/>
    </source>
</evidence>
<sequence length="1167" mass="131718">MSARRTSHGEPKSAVPFNQYLPNKSNQTAYVPAPLRKKKAEREEYRKSWSTATSPLGGERPFSYPETIEEEGSEVGSPGEEDPLDSPAVGLEVPHSSSKEKPPSGGTVEAPAPKSEDKDAMEIQKRRRLEQAGIKVMAAAQRFASQKHLSEEKKEAVRDIVLRKENPFLTHQHGKDSESEDETACRLPDLEKDDFAARRARMNQTKPMVPLNQLLYGPYRKKDTQKSNSSKQLSKRLSDNKSLEYKRNQGQPEEVKSVVTCNVQAQESGPVAGGLRKMPGLHKDDLAQRKIQGSLAPHREAPSFIKLSEITEADLETWERLKVSGKMRLVNSGTDDNCKRASWLAPVLESQDEQICTLGESPRMTEEVMSKQLPQDGREENEVVAPKDPEMAPKVERSEEYSHSLFGPRTPVSDDAESTSMFDMRCEEEAAVLPHSRARQEQLQLINNQLREEDDKWQDDLARWKSRRRSASQDLIKKEEERKKMEKLLAGEYGTSERRKSIKTYREIVQEKERRERELHEAYKNAQSQEEAESILQQYIERFTISEAVLERLEMPKILERSHSTEPNLSSFLNDPSPMKYLRQQSLPPPKFTATVETTIAHASVPDTNTATGSGSPSKTVTSKAVPMLTPKPYSQPKNSQEVLKTFKVDGKISMNGETVHGDEEEKEKEDPTVAPAPPLTKSQMFEGVARALGSPLQVKQDSNSIEINIRKPNSVPQELTETTEEMEPNSQEDENDGEKPRKGSAELASSEAQHFTTTVTRCSPTVALVEFSSSPQLKNDGPEQEDQKPENEMSGKVELVLSQKVVKPKSPEPEATLTFPFLDKMPETNQLHLPNLNSQADSPSSEKSPVTTPFKFWAWDPEEERRRQEKWQQEQERLLQERYQKEQDKLKEEWEKAQKEVEEEERRYYEEERKIIEDTVVPFTVSSSSADQLSTSSSITEGSGTMNKMDLSNCHEEERERRQKKSFQEDDSDILCKTRESGPLEEKGSLTQGLSEQAESPMSKGSCRDHQLDTEAQDPPQNQQTSNPPTHMSEDVKPKTLPLDKSINHQMESPSERRKKSPQENFQAGPWSPSSPTPPGQSPNRYKRSISGKKLCSSCRLALGKGAAMIIESLDLYFHIQCFRCGICRGQLGDAVSGTDVRIRNGLLNCNDCYLRSRSAGQPTTL</sequence>
<feature type="compositionally biased region" description="Polar residues" evidence="6">
    <location>
        <begin position="751"/>
        <end position="764"/>
    </location>
</feature>
<feature type="compositionally biased region" description="Low complexity" evidence="6">
    <location>
        <begin position="1018"/>
        <end position="1031"/>
    </location>
</feature>
<feature type="region of interest" description="Disordered" evidence="6">
    <location>
        <begin position="655"/>
        <end position="798"/>
    </location>
</feature>
<reference evidence="8" key="1">
    <citation type="submission" date="2025-08" db="UniProtKB">
        <authorList>
            <consortium name="RefSeq"/>
        </authorList>
    </citation>
    <scope>IDENTIFICATION</scope>
    <source>
        <tissue evidence="8">Leukocyte</tissue>
    </source>
</reference>
<dbReference type="GO" id="GO:0051893">
    <property type="term" value="P:regulation of focal adhesion assembly"/>
    <property type="evidence" value="ECO:0007669"/>
    <property type="project" value="TreeGrafter"/>
</dbReference>
<dbReference type="InterPro" id="IPR031865">
    <property type="entry name" value="DUF4757"/>
</dbReference>
<evidence type="ECO:0000256" key="6">
    <source>
        <dbReference type="SAM" id="MobiDB-lite"/>
    </source>
</evidence>
<feature type="compositionally biased region" description="Basic and acidic residues" evidence="6">
    <location>
        <begin position="975"/>
        <end position="989"/>
    </location>
</feature>
<dbReference type="FunFam" id="2.10.110.10:FF:000041">
    <property type="entry name" value="LIM and calponin homology domains 1"/>
    <property type="match status" value="1"/>
</dbReference>
<feature type="compositionally biased region" description="Polar residues" evidence="6">
    <location>
        <begin position="829"/>
        <end position="852"/>
    </location>
</feature>
<feature type="compositionally biased region" description="Acidic residues" evidence="6">
    <location>
        <begin position="67"/>
        <end position="84"/>
    </location>
</feature>
<feature type="compositionally biased region" description="Acidic residues" evidence="6">
    <location>
        <begin position="722"/>
        <end position="737"/>
    </location>
</feature>
<evidence type="ECO:0000313" key="8">
    <source>
        <dbReference type="RefSeq" id="XP_020037725.1"/>
    </source>
</evidence>
<dbReference type="RefSeq" id="XP_020037725.1">
    <property type="nucleotide sequence ID" value="XM_020182136.1"/>
</dbReference>
<dbReference type="Pfam" id="PF00412">
    <property type="entry name" value="LIM"/>
    <property type="match status" value="1"/>
</dbReference>
<dbReference type="GO" id="GO:0032034">
    <property type="term" value="F:myosin II head/neck binding"/>
    <property type="evidence" value="ECO:0007669"/>
    <property type="project" value="TreeGrafter"/>
</dbReference>
<feature type="compositionally biased region" description="Basic and acidic residues" evidence="6">
    <location>
        <begin position="236"/>
        <end position="247"/>
    </location>
</feature>
<feature type="coiled-coil region" evidence="5">
    <location>
        <begin position="447"/>
        <end position="532"/>
    </location>
</feature>
<feature type="compositionally biased region" description="Basic and acidic residues" evidence="6">
    <location>
        <begin position="376"/>
        <end position="402"/>
    </location>
</feature>
<feature type="domain" description="LIM zinc-binding" evidence="7">
    <location>
        <begin position="1095"/>
        <end position="1161"/>
    </location>
</feature>
<feature type="compositionally biased region" description="Polar residues" evidence="6">
    <location>
        <begin position="990"/>
        <end position="1001"/>
    </location>
</feature>
<dbReference type="Gene3D" id="2.10.110.10">
    <property type="entry name" value="Cysteine Rich Protein"/>
    <property type="match status" value="1"/>
</dbReference>
<organism evidence="8">
    <name type="scientific">Castor canadensis</name>
    <name type="common">American beaver</name>
    <dbReference type="NCBI Taxonomy" id="51338"/>
    <lineage>
        <taxon>Eukaryota</taxon>
        <taxon>Metazoa</taxon>
        <taxon>Chordata</taxon>
        <taxon>Craniata</taxon>
        <taxon>Vertebrata</taxon>
        <taxon>Euteleostomi</taxon>
        <taxon>Mammalia</taxon>
        <taxon>Eutheria</taxon>
        <taxon>Euarchontoglires</taxon>
        <taxon>Glires</taxon>
        <taxon>Rodentia</taxon>
        <taxon>Castorimorpha</taxon>
        <taxon>Castoridae</taxon>
        <taxon>Castor</taxon>
    </lineage>
</organism>
<feature type="region of interest" description="Disordered" evidence="6">
    <location>
        <begin position="829"/>
        <end position="857"/>
    </location>
</feature>
<dbReference type="InterPro" id="IPR001781">
    <property type="entry name" value="Znf_LIM"/>
</dbReference>
<dbReference type="PANTHER" id="PTHR15551:SF3">
    <property type="entry name" value="LIM AND CALPONIN HOMOLOGY DOMAINS-CONTAINING PROTEIN 1"/>
    <property type="match status" value="1"/>
</dbReference>
<feature type="compositionally biased region" description="Basic and acidic residues" evidence="6">
    <location>
        <begin position="786"/>
        <end position="796"/>
    </location>
</feature>
<feature type="region of interest" description="Disordered" evidence="6">
    <location>
        <begin position="605"/>
        <end position="643"/>
    </location>
</feature>
<evidence type="ECO:0000259" key="7">
    <source>
        <dbReference type="PROSITE" id="PS50023"/>
    </source>
</evidence>
<feature type="compositionally biased region" description="Polar residues" evidence="6">
    <location>
        <begin position="20"/>
        <end position="29"/>
    </location>
</feature>
<evidence type="ECO:0000256" key="5">
    <source>
        <dbReference type="SAM" id="Coils"/>
    </source>
</evidence>
<feature type="region of interest" description="Disordered" evidence="6">
    <location>
        <begin position="212"/>
        <end position="256"/>
    </location>
</feature>
<dbReference type="CDD" id="cd08368">
    <property type="entry name" value="LIM"/>
    <property type="match status" value="1"/>
</dbReference>
<keyword evidence="2 4" id="KW-0862">Zinc</keyword>
<dbReference type="PANTHER" id="PTHR15551">
    <property type="entry name" value="LIM DOMAIN ONLY 7"/>
    <property type="match status" value="1"/>
</dbReference>
<dbReference type="GO" id="GO:0051496">
    <property type="term" value="P:positive regulation of stress fiber assembly"/>
    <property type="evidence" value="ECO:0007669"/>
    <property type="project" value="TreeGrafter"/>
</dbReference>
<name>A0A8B7W631_CASCN</name>
<evidence type="ECO:0000256" key="4">
    <source>
        <dbReference type="PROSITE-ProRule" id="PRU00125"/>
    </source>
</evidence>